<evidence type="ECO:0000256" key="7">
    <source>
        <dbReference type="RuleBase" id="RU363032"/>
    </source>
</evidence>
<keyword evidence="2 7" id="KW-0813">Transport</keyword>
<evidence type="ECO:0000313" key="10">
    <source>
        <dbReference type="Proteomes" id="UP000823786"/>
    </source>
</evidence>
<dbReference type="Gene3D" id="1.10.3720.10">
    <property type="entry name" value="MetI-like"/>
    <property type="match status" value="1"/>
</dbReference>
<dbReference type="SUPFAM" id="SSF161098">
    <property type="entry name" value="MetI-like"/>
    <property type="match status" value="1"/>
</dbReference>
<dbReference type="Pfam" id="PF00528">
    <property type="entry name" value="BPD_transp_1"/>
    <property type="match status" value="1"/>
</dbReference>
<dbReference type="Proteomes" id="UP000823786">
    <property type="component" value="Unassembled WGS sequence"/>
</dbReference>
<dbReference type="InterPro" id="IPR000515">
    <property type="entry name" value="MetI-like"/>
</dbReference>
<comment type="caution">
    <text evidence="9">The sequence shown here is derived from an EMBL/GenBank/DDBJ whole genome shotgun (WGS) entry which is preliminary data.</text>
</comment>
<feature type="transmembrane region" description="Helical" evidence="7">
    <location>
        <begin position="289"/>
        <end position="311"/>
    </location>
</feature>
<keyword evidence="5 7" id="KW-1133">Transmembrane helix</keyword>
<evidence type="ECO:0000259" key="8">
    <source>
        <dbReference type="PROSITE" id="PS50928"/>
    </source>
</evidence>
<evidence type="ECO:0000256" key="1">
    <source>
        <dbReference type="ARBA" id="ARBA00004651"/>
    </source>
</evidence>
<feature type="transmembrane region" description="Helical" evidence="7">
    <location>
        <begin position="131"/>
        <end position="154"/>
    </location>
</feature>
<dbReference type="PANTHER" id="PTHR43005">
    <property type="entry name" value="BLR7065 PROTEIN"/>
    <property type="match status" value="1"/>
</dbReference>
<evidence type="ECO:0000256" key="3">
    <source>
        <dbReference type="ARBA" id="ARBA00022475"/>
    </source>
</evidence>
<dbReference type="PROSITE" id="PS50928">
    <property type="entry name" value="ABC_TM1"/>
    <property type="match status" value="1"/>
</dbReference>
<comment type="subcellular location">
    <subcellularLocation>
        <location evidence="1 7">Cell membrane</location>
        <topology evidence="1 7">Multi-pass membrane protein</topology>
    </subcellularLocation>
</comment>
<feature type="transmembrane region" description="Helical" evidence="7">
    <location>
        <begin position="238"/>
        <end position="261"/>
    </location>
</feature>
<feature type="domain" description="ABC transmembrane type-1" evidence="8">
    <location>
        <begin position="94"/>
        <end position="310"/>
    </location>
</feature>
<keyword evidence="4 7" id="KW-0812">Transmembrane</keyword>
<sequence>MSSANEILMGTQAGTFKPRTRQRGMFSYKTKKRLVPFLYVAPAAVLFSLLMLFPMITVLRYSLMDGAIMKKNAVFVGLQNYVTIFSDPVFWQSVGQTLYFTVMSVIFHLLIGLAFALLLNTQRIDPTLRSILRVLFILPWLFTAVIIAIIWRLLLDPNGVVNSILIALHIVDFKVEWFSSTKTALHALTFANIWAGYPLYMVSLLAGLQGIPKELYEAAGIDGANEVQKFRYITIPQLMPIIISIALLDFIWTMQVFPLVWMTTGGGPIHSTEVLSTYTYKLAFSSYEFSLASASAICILIMSMSVTYFYIKHQKAR</sequence>
<organism evidence="9 10">
    <name type="scientific">Rhizobium herbae</name>
    <dbReference type="NCBI Taxonomy" id="508661"/>
    <lineage>
        <taxon>Bacteria</taxon>
        <taxon>Pseudomonadati</taxon>
        <taxon>Pseudomonadota</taxon>
        <taxon>Alphaproteobacteria</taxon>
        <taxon>Hyphomicrobiales</taxon>
        <taxon>Rhizobiaceae</taxon>
        <taxon>Rhizobium/Agrobacterium group</taxon>
        <taxon>Rhizobium</taxon>
    </lineage>
</organism>
<dbReference type="CDD" id="cd06261">
    <property type="entry name" value="TM_PBP2"/>
    <property type="match status" value="1"/>
</dbReference>
<evidence type="ECO:0000256" key="5">
    <source>
        <dbReference type="ARBA" id="ARBA00022989"/>
    </source>
</evidence>
<feature type="transmembrane region" description="Helical" evidence="7">
    <location>
        <begin position="37"/>
        <end position="61"/>
    </location>
</feature>
<feature type="transmembrane region" description="Helical" evidence="7">
    <location>
        <begin position="184"/>
        <end position="206"/>
    </location>
</feature>
<evidence type="ECO:0000313" key="9">
    <source>
        <dbReference type="EMBL" id="MBP1860443.1"/>
    </source>
</evidence>
<proteinExistence type="inferred from homology"/>
<protein>
    <submittedName>
        <fullName evidence="9">Multiple sugar transport system permease protein</fullName>
    </submittedName>
</protein>
<evidence type="ECO:0000256" key="6">
    <source>
        <dbReference type="ARBA" id="ARBA00023136"/>
    </source>
</evidence>
<dbReference type="PANTHER" id="PTHR43005:SF1">
    <property type="entry name" value="SPERMIDINE_PUTRESCINE TRANSPORT SYSTEM PERMEASE PROTEIN"/>
    <property type="match status" value="1"/>
</dbReference>
<keyword evidence="10" id="KW-1185">Reference proteome</keyword>
<gene>
    <name evidence="9" type="ORF">J2Z75_003964</name>
</gene>
<keyword evidence="6 7" id="KW-0472">Membrane</keyword>
<keyword evidence="9" id="KW-0762">Sugar transport</keyword>
<reference evidence="9 10" key="1">
    <citation type="submission" date="2021-03" db="EMBL/GenBank/DDBJ databases">
        <title>Genomic Encyclopedia of Type Strains, Phase IV (KMG-IV): sequencing the most valuable type-strain genomes for metagenomic binning, comparative biology and taxonomic classification.</title>
        <authorList>
            <person name="Goeker M."/>
        </authorList>
    </citation>
    <scope>NUCLEOTIDE SEQUENCE [LARGE SCALE GENOMIC DNA]</scope>
    <source>
        <strain evidence="9 10">DSM 26427</strain>
    </source>
</reference>
<evidence type="ECO:0000256" key="4">
    <source>
        <dbReference type="ARBA" id="ARBA00022692"/>
    </source>
</evidence>
<dbReference type="InterPro" id="IPR035906">
    <property type="entry name" value="MetI-like_sf"/>
</dbReference>
<comment type="similarity">
    <text evidence="7">Belongs to the binding-protein-dependent transport system permease family.</text>
</comment>
<evidence type="ECO:0000256" key="2">
    <source>
        <dbReference type="ARBA" id="ARBA00022448"/>
    </source>
</evidence>
<name>A0ABS4ER71_9HYPH</name>
<dbReference type="EMBL" id="JAGGJV010000007">
    <property type="protein sequence ID" value="MBP1860443.1"/>
    <property type="molecule type" value="Genomic_DNA"/>
</dbReference>
<feature type="transmembrane region" description="Helical" evidence="7">
    <location>
        <begin position="97"/>
        <end position="119"/>
    </location>
</feature>
<accession>A0ABS4ER71</accession>
<keyword evidence="3" id="KW-1003">Cell membrane</keyword>